<dbReference type="AlphaFoldDB" id="A0A6C0B811"/>
<dbReference type="InterPro" id="IPR013320">
    <property type="entry name" value="ConA-like_dom_sf"/>
</dbReference>
<keyword evidence="1" id="KW-0812">Transmembrane</keyword>
<evidence type="ECO:0000256" key="1">
    <source>
        <dbReference type="SAM" id="Phobius"/>
    </source>
</evidence>
<dbReference type="Pfam" id="PF13385">
    <property type="entry name" value="Laminin_G_3"/>
    <property type="match status" value="1"/>
</dbReference>
<accession>A0A6C0B811</accession>
<dbReference type="SUPFAM" id="SSF49899">
    <property type="entry name" value="Concanavalin A-like lectins/glucanases"/>
    <property type="match status" value="1"/>
</dbReference>
<keyword evidence="1" id="KW-0472">Membrane</keyword>
<proteinExistence type="predicted"/>
<evidence type="ECO:0000313" key="2">
    <source>
        <dbReference type="EMBL" id="QHS88180.1"/>
    </source>
</evidence>
<keyword evidence="1" id="KW-1133">Transmembrane helix</keyword>
<reference evidence="2" key="1">
    <citation type="journal article" date="2020" name="Nature">
        <title>Giant virus diversity and host interactions through global metagenomics.</title>
        <authorList>
            <person name="Schulz F."/>
            <person name="Roux S."/>
            <person name="Paez-Espino D."/>
            <person name="Jungbluth S."/>
            <person name="Walsh D.A."/>
            <person name="Denef V.J."/>
            <person name="McMahon K.D."/>
            <person name="Konstantinidis K.T."/>
            <person name="Eloe-Fadrosh E.A."/>
            <person name="Kyrpides N.C."/>
            <person name="Woyke T."/>
        </authorList>
    </citation>
    <scope>NUCLEOTIDE SEQUENCE</scope>
    <source>
        <strain evidence="2">GVMAG-M-3300010158-55</strain>
    </source>
</reference>
<evidence type="ECO:0008006" key="3">
    <source>
        <dbReference type="Google" id="ProtNLM"/>
    </source>
</evidence>
<dbReference type="EMBL" id="MN739094">
    <property type="protein sequence ID" value="QHS88180.1"/>
    <property type="molecule type" value="Genomic_DNA"/>
</dbReference>
<organism evidence="2">
    <name type="scientific">viral metagenome</name>
    <dbReference type="NCBI Taxonomy" id="1070528"/>
    <lineage>
        <taxon>unclassified sequences</taxon>
        <taxon>metagenomes</taxon>
        <taxon>organismal metagenomes</taxon>
    </lineage>
</organism>
<name>A0A6C0B811_9ZZZZ</name>
<feature type="transmembrane region" description="Helical" evidence="1">
    <location>
        <begin position="12"/>
        <end position="35"/>
    </location>
</feature>
<dbReference type="Gene3D" id="2.60.120.200">
    <property type="match status" value="1"/>
</dbReference>
<protein>
    <recommendedName>
        <fullName evidence="3">LamG-like jellyroll fold domain-containing protein</fullName>
    </recommendedName>
</protein>
<sequence length="259" mass="28787">MDEDTPFQKFIIIMSALIVFTICMTIGINLLGYLVGPSTNPYLVKGLIPGNVPLVIQQDPSISGSIPIERANNQIYGLEFSWSVWLNISDLGKSGEYQHIFHKGDNNIQTEGDNIGMNFPNNAPGLYLSPTTNELIVVMNTFTTINEEIKIPNIPLNKWLHVVIRIENNNLDVYINGTLAKRHVLGNVPKQNYGNVNIALNGGFQGYISDLRYFSHALQPGEIVSIVNDGPTLIVNKQSNIVSSTPPYLSLQWYVQDSK</sequence>